<organism evidence="8 9">
    <name type="scientific">Panagrolaimus davidi</name>
    <dbReference type="NCBI Taxonomy" id="227884"/>
    <lineage>
        <taxon>Eukaryota</taxon>
        <taxon>Metazoa</taxon>
        <taxon>Ecdysozoa</taxon>
        <taxon>Nematoda</taxon>
        <taxon>Chromadorea</taxon>
        <taxon>Rhabditida</taxon>
        <taxon>Tylenchina</taxon>
        <taxon>Panagrolaimomorpha</taxon>
        <taxon>Panagrolaimoidea</taxon>
        <taxon>Panagrolaimidae</taxon>
        <taxon>Panagrolaimus</taxon>
    </lineage>
</organism>
<reference evidence="9" key="1">
    <citation type="submission" date="2022-11" db="UniProtKB">
        <authorList>
            <consortium name="WormBaseParasite"/>
        </authorList>
    </citation>
    <scope>IDENTIFICATION</scope>
</reference>
<evidence type="ECO:0000313" key="9">
    <source>
        <dbReference type="WBParaSite" id="PDA_v2.g2212.t1"/>
    </source>
</evidence>
<dbReference type="PROSITE" id="PS51194">
    <property type="entry name" value="HELICASE_CTER"/>
    <property type="match status" value="1"/>
</dbReference>
<dbReference type="Gene3D" id="3.40.50.300">
    <property type="entry name" value="P-loop containing nucleotide triphosphate hydrolases"/>
    <property type="match status" value="2"/>
</dbReference>
<dbReference type="SUPFAM" id="SSF52540">
    <property type="entry name" value="P-loop containing nucleoside triphosphate hydrolases"/>
    <property type="match status" value="1"/>
</dbReference>
<dbReference type="GO" id="GO:0005524">
    <property type="term" value="F:ATP binding"/>
    <property type="evidence" value="ECO:0007669"/>
    <property type="project" value="UniProtKB-KW"/>
</dbReference>
<dbReference type="PROSITE" id="PS51192">
    <property type="entry name" value="HELICASE_ATP_BIND_1"/>
    <property type="match status" value="1"/>
</dbReference>
<dbReference type="GO" id="GO:0005829">
    <property type="term" value="C:cytosol"/>
    <property type="evidence" value="ECO:0007669"/>
    <property type="project" value="TreeGrafter"/>
</dbReference>
<keyword evidence="2" id="KW-0378">Hydrolase</keyword>
<dbReference type="InterPro" id="IPR014001">
    <property type="entry name" value="Helicase_ATP-bd"/>
</dbReference>
<feature type="compositionally biased region" description="Acidic residues" evidence="5">
    <location>
        <begin position="16"/>
        <end position="28"/>
    </location>
</feature>
<dbReference type="CDD" id="cd18787">
    <property type="entry name" value="SF2_C_DEAD"/>
    <property type="match status" value="1"/>
</dbReference>
<feature type="domain" description="Helicase C-terminal" evidence="7">
    <location>
        <begin position="421"/>
        <end position="550"/>
    </location>
</feature>
<evidence type="ECO:0000256" key="3">
    <source>
        <dbReference type="ARBA" id="ARBA00022806"/>
    </source>
</evidence>
<dbReference type="GO" id="GO:0016787">
    <property type="term" value="F:hydrolase activity"/>
    <property type="evidence" value="ECO:0007669"/>
    <property type="project" value="UniProtKB-KW"/>
</dbReference>
<evidence type="ECO:0000256" key="2">
    <source>
        <dbReference type="ARBA" id="ARBA00022801"/>
    </source>
</evidence>
<sequence length="550" mass="62408">MDHYKDSELYDLGMNDSEDETTVAEEEVPVSTSKAYIPPSFQQDDNRTRFKSYNGFNTVDPLEVFRNRGCVTIENVKGKPLQTATGRVYSAAGHVSSKTLNFSDQTTSNTSFLQWSAIPSFRKSFMSTDTENKPRPPKCYVPPVRDIDKIYEDDSKSAEDYSKVGDYDEPLDVYGVKTMTTMDCWTSLPPVLADNIALAKYPSPRQIPRVAVPLIIEGMDVVACTETGSGKTLAFLLPIIVKCMNDKKAGAFFSQELTPYAMVICPTRELAHQLFEQASKLIQNTGVTAAKMYDEYAFFPNTHELVRGCDIIFCTPGRLHHFFKEQYVNFRFLRFLVFDEADLLLGEKEFMYDIDDVIKDSNFALKTHYQIIFFSATFSSQLLDASTSYMRTHSSAIICSKKCATNKLCLQQFQRVEKDAKFTTLVEILNNRFAEADASRHPRTIIFVNSRVLCHELTQKLLEIGLPATRISGNYAQNERIDSLYDFRNGVSPILVTTDLFSRGLDIKDVDLVLNYELPWHIGGYIYRVGRVGRVKLGESLTFIDPTYDK</sequence>
<dbReference type="PANTHER" id="PTHR47959">
    <property type="entry name" value="ATP-DEPENDENT RNA HELICASE RHLE-RELATED"/>
    <property type="match status" value="1"/>
</dbReference>
<dbReference type="PANTHER" id="PTHR47959:SF1">
    <property type="entry name" value="ATP-DEPENDENT RNA HELICASE DBPA"/>
    <property type="match status" value="1"/>
</dbReference>
<dbReference type="SMART" id="SM00487">
    <property type="entry name" value="DEXDc"/>
    <property type="match status" value="1"/>
</dbReference>
<dbReference type="AlphaFoldDB" id="A0A914Q006"/>
<evidence type="ECO:0000259" key="7">
    <source>
        <dbReference type="PROSITE" id="PS51194"/>
    </source>
</evidence>
<accession>A0A914Q006</accession>
<evidence type="ECO:0000256" key="1">
    <source>
        <dbReference type="ARBA" id="ARBA00022741"/>
    </source>
</evidence>
<keyword evidence="4" id="KW-0067">ATP-binding</keyword>
<dbReference type="Pfam" id="PF00271">
    <property type="entry name" value="Helicase_C"/>
    <property type="match status" value="1"/>
</dbReference>
<dbReference type="GO" id="GO:0003724">
    <property type="term" value="F:RNA helicase activity"/>
    <property type="evidence" value="ECO:0007669"/>
    <property type="project" value="TreeGrafter"/>
</dbReference>
<dbReference type="InterPro" id="IPR050079">
    <property type="entry name" value="DEAD_box_RNA_helicase"/>
</dbReference>
<feature type="domain" description="Helicase ATP-binding" evidence="6">
    <location>
        <begin position="212"/>
        <end position="396"/>
    </location>
</feature>
<dbReference type="WBParaSite" id="PDA_v2.g2212.t1">
    <property type="protein sequence ID" value="PDA_v2.g2212.t1"/>
    <property type="gene ID" value="PDA_v2.g2212"/>
</dbReference>
<protein>
    <submittedName>
        <fullName evidence="9">ATP-dependent RNA helicase</fullName>
    </submittedName>
</protein>
<evidence type="ECO:0000313" key="8">
    <source>
        <dbReference type="Proteomes" id="UP000887578"/>
    </source>
</evidence>
<dbReference type="InterPro" id="IPR027417">
    <property type="entry name" value="P-loop_NTPase"/>
</dbReference>
<proteinExistence type="predicted"/>
<keyword evidence="3" id="KW-0347">Helicase</keyword>
<feature type="region of interest" description="Disordered" evidence="5">
    <location>
        <begin position="1"/>
        <end position="31"/>
    </location>
</feature>
<dbReference type="InterPro" id="IPR001650">
    <property type="entry name" value="Helicase_C-like"/>
</dbReference>
<dbReference type="GO" id="GO:0003676">
    <property type="term" value="F:nucleic acid binding"/>
    <property type="evidence" value="ECO:0007669"/>
    <property type="project" value="InterPro"/>
</dbReference>
<evidence type="ECO:0000256" key="4">
    <source>
        <dbReference type="ARBA" id="ARBA00022840"/>
    </source>
</evidence>
<dbReference type="Pfam" id="PF00270">
    <property type="entry name" value="DEAD"/>
    <property type="match status" value="1"/>
</dbReference>
<name>A0A914Q006_9BILA</name>
<keyword evidence="1" id="KW-0547">Nucleotide-binding</keyword>
<evidence type="ECO:0000259" key="6">
    <source>
        <dbReference type="PROSITE" id="PS51192"/>
    </source>
</evidence>
<dbReference type="InterPro" id="IPR011545">
    <property type="entry name" value="DEAD/DEAH_box_helicase_dom"/>
</dbReference>
<dbReference type="SMART" id="SM00490">
    <property type="entry name" value="HELICc"/>
    <property type="match status" value="1"/>
</dbReference>
<keyword evidence="8" id="KW-1185">Reference proteome</keyword>
<evidence type="ECO:0000256" key="5">
    <source>
        <dbReference type="SAM" id="MobiDB-lite"/>
    </source>
</evidence>
<dbReference type="Proteomes" id="UP000887578">
    <property type="component" value="Unplaced"/>
</dbReference>